<protein>
    <recommendedName>
        <fullName evidence="5">Multiple inositol polyphosphate phosphatase 1</fullName>
        <ecNumber evidence="4">3.1.3.62</ecNumber>
        <ecNumber evidence="3">3.1.3.80</ecNumber>
    </recommendedName>
    <alternativeName>
        <fullName evidence="11">2,3-bisphosphoglycerate 3-phosphatase</fullName>
    </alternativeName>
</protein>
<evidence type="ECO:0000256" key="25">
    <source>
        <dbReference type="SAM" id="SignalP"/>
    </source>
</evidence>
<evidence type="ECO:0000256" key="18">
    <source>
        <dbReference type="ARBA" id="ARBA00043746"/>
    </source>
</evidence>
<dbReference type="SUPFAM" id="SSF53254">
    <property type="entry name" value="Phosphoglycerate mutase-like"/>
    <property type="match status" value="1"/>
</dbReference>
<comment type="catalytic activity">
    <reaction evidence="18">
        <text>1D-myo-inositol hexakisphosphate + H2O = 1D-myo-inositol 1,2,3,5,6-pentakisphosphate + phosphate</text>
        <dbReference type="Rhea" id="RHEA:20960"/>
        <dbReference type="ChEBI" id="CHEBI:15377"/>
        <dbReference type="ChEBI" id="CHEBI:43474"/>
        <dbReference type="ChEBI" id="CHEBI:58130"/>
        <dbReference type="ChEBI" id="CHEBI:58747"/>
    </reaction>
    <physiologicalReaction direction="left-to-right" evidence="18">
        <dbReference type="Rhea" id="RHEA:20961"/>
    </physiologicalReaction>
</comment>
<dbReference type="PANTHER" id="PTHR20963:SF8">
    <property type="entry name" value="MULTIPLE INOSITOL POLYPHOSPHATE PHOSPHATASE 1"/>
    <property type="match status" value="1"/>
</dbReference>
<comment type="catalytic activity">
    <reaction evidence="16">
        <text>1D-myo-inositol 1,2,3-trisphosphate + H2O = 1D-myo-inositol 2,3-bisphosphate + phosphate</text>
        <dbReference type="Rhea" id="RHEA:77127"/>
        <dbReference type="ChEBI" id="CHEBI:15377"/>
        <dbReference type="ChEBI" id="CHEBI:43474"/>
        <dbReference type="ChEBI" id="CHEBI:195536"/>
        <dbReference type="ChEBI" id="CHEBI:195538"/>
    </reaction>
    <physiologicalReaction direction="left-to-right" evidence="16">
        <dbReference type="Rhea" id="RHEA:77128"/>
    </physiologicalReaction>
</comment>
<keyword evidence="10" id="KW-0325">Glycoprotein</keyword>
<evidence type="ECO:0000256" key="8">
    <source>
        <dbReference type="ARBA" id="ARBA00022801"/>
    </source>
</evidence>
<evidence type="ECO:0000256" key="9">
    <source>
        <dbReference type="ARBA" id="ARBA00023136"/>
    </source>
</evidence>
<keyword evidence="6" id="KW-1003">Cell membrane</keyword>
<comment type="catalytic activity">
    <reaction evidence="15">
        <text>1D-myo-inositol hexakisphosphate + H2O = 1D-myo-inositol 1,2,4,5,6-pentakisphosphate + phosphate</text>
        <dbReference type="Rhea" id="RHEA:16989"/>
        <dbReference type="ChEBI" id="CHEBI:15377"/>
        <dbReference type="ChEBI" id="CHEBI:43474"/>
        <dbReference type="ChEBI" id="CHEBI:57798"/>
        <dbReference type="ChEBI" id="CHEBI:58130"/>
        <dbReference type="EC" id="3.1.3.62"/>
    </reaction>
    <physiologicalReaction direction="left-to-right" evidence="15">
        <dbReference type="Rhea" id="RHEA:16990"/>
    </physiologicalReaction>
</comment>
<dbReference type="Gene3D" id="3.40.50.1240">
    <property type="entry name" value="Phosphoglycerate mutase-like"/>
    <property type="match status" value="1"/>
</dbReference>
<gene>
    <name evidence="26" type="ORF">CVLEPA_LOCUS27748</name>
</gene>
<evidence type="ECO:0000256" key="24">
    <source>
        <dbReference type="ARBA" id="ARBA00043832"/>
    </source>
</evidence>
<evidence type="ECO:0000256" key="7">
    <source>
        <dbReference type="ARBA" id="ARBA00022729"/>
    </source>
</evidence>
<evidence type="ECO:0000256" key="22">
    <source>
        <dbReference type="ARBA" id="ARBA00043801"/>
    </source>
</evidence>
<dbReference type="PIRSF" id="PIRSF000894">
    <property type="entry name" value="Acid_phosphatase"/>
    <property type="match status" value="1"/>
</dbReference>
<dbReference type="InterPro" id="IPR000560">
    <property type="entry name" value="His_Pase_clade-2"/>
</dbReference>
<dbReference type="Proteomes" id="UP001642483">
    <property type="component" value="Unassembled WGS sequence"/>
</dbReference>
<dbReference type="InterPro" id="IPR029033">
    <property type="entry name" value="His_PPase_superfam"/>
</dbReference>
<sequence>MMEKVKYRLRLLVFCSLFLLTRSHCSTDEEPFRLFGEKTFYEHVGGKLPAIEERAPEYCQPIHINMLIRHGARYPDPDDSFPALPELFKLARKINITGTATQCPEDIKALLNWKVWATIYDNGNVTREGAKEMSDLAFRFKQAFPEILNKDIPANQFWFSSTDIPQTRQSLSPFKTEILKNNENQLRTENRLREAQEVIPRLEDDQIFSKNCEKYMVRVSRNVSVTPEFKAFLNGPLVEGIVKGVTRRLGFPKGAIDRFVVWKMYTIGCYYQQWVDNENGPWCAAFTREELEILSFAEDIRNYEMKSRKISISYEKNCFVSKEIMSSLLDSRTKDMLDQPHLAGRFRLVHTSNIVTTVANFRLYEVDEPLTSQNFESKRNREFNFAKMVPTAANLVFVLYRCDDPSLAVDYKVQVLWNENVVPVPGCPQEGTVGQLCDLDKFMRIYPTFVVGSLHECDQDEICRLPRSMSFQGHY</sequence>
<organism evidence="26 27">
    <name type="scientific">Clavelina lepadiformis</name>
    <name type="common">Light-bulb sea squirt</name>
    <name type="synonym">Ascidia lepadiformis</name>
    <dbReference type="NCBI Taxonomy" id="159417"/>
    <lineage>
        <taxon>Eukaryota</taxon>
        <taxon>Metazoa</taxon>
        <taxon>Chordata</taxon>
        <taxon>Tunicata</taxon>
        <taxon>Ascidiacea</taxon>
        <taxon>Aplousobranchia</taxon>
        <taxon>Clavelinidae</taxon>
        <taxon>Clavelina</taxon>
    </lineage>
</organism>
<evidence type="ECO:0000256" key="1">
    <source>
        <dbReference type="ARBA" id="ARBA00004236"/>
    </source>
</evidence>
<comment type="catalytic activity">
    <reaction evidence="23">
        <text>1D-myo-inositol 1,4,5,6-tetrakisphosphate + H2O = 1D-myo-inositol 1,4,5-trisphosphate + phosphate</text>
        <dbReference type="Rhea" id="RHEA:77147"/>
        <dbReference type="ChEBI" id="CHEBI:15377"/>
        <dbReference type="ChEBI" id="CHEBI:43474"/>
        <dbReference type="ChEBI" id="CHEBI:57627"/>
        <dbReference type="ChEBI" id="CHEBI:203600"/>
    </reaction>
    <physiologicalReaction direction="left-to-right" evidence="23">
        <dbReference type="Rhea" id="RHEA:77148"/>
    </physiologicalReaction>
</comment>
<comment type="catalytic activity">
    <reaction evidence="24">
        <text>(2R)-2,3-bisphosphoglycerate + H2O = (2R)-2-phosphoglycerate + phosphate</text>
        <dbReference type="Rhea" id="RHEA:27381"/>
        <dbReference type="ChEBI" id="CHEBI:15377"/>
        <dbReference type="ChEBI" id="CHEBI:43474"/>
        <dbReference type="ChEBI" id="CHEBI:58248"/>
        <dbReference type="ChEBI" id="CHEBI:58289"/>
        <dbReference type="EC" id="3.1.3.80"/>
    </reaction>
    <physiologicalReaction direction="left-to-right" evidence="24">
        <dbReference type="Rhea" id="RHEA:27382"/>
    </physiologicalReaction>
</comment>
<keyword evidence="27" id="KW-1185">Reference proteome</keyword>
<evidence type="ECO:0000256" key="17">
    <source>
        <dbReference type="ARBA" id="ARBA00043739"/>
    </source>
</evidence>
<evidence type="ECO:0000256" key="15">
    <source>
        <dbReference type="ARBA" id="ARBA00043691"/>
    </source>
</evidence>
<comment type="similarity">
    <text evidence="2">Belongs to the histidine acid phosphatase family. MINPP1 subfamily.</text>
</comment>
<keyword evidence="7 25" id="KW-0732">Signal</keyword>
<comment type="catalytic activity">
    <reaction evidence="17">
        <text>1D-myo-inositol 1,2,3,6-tetrakisphosphate + H2O = 1D-myo-inositol 1,2,3-trisphosphate + phosphate</text>
        <dbReference type="Rhea" id="RHEA:77123"/>
        <dbReference type="ChEBI" id="CHEBI:15377"/>
        <dbReference type="ChEBI" id="CHEBI:43474"/>
        <dbReference type="ChEBI" id="CHEBI:195534"/>
        <dbReference type="ChEBI" id="CHEBI:195536"/>
    </reaction>
    <physiologicalReaction direction="left-to-right" evidence="17">
        <dbReference type="Rhea" id="RHEA:77124"/>
    </physiologicalReaction>
</comment>
<evidence type="ECO:0000256" key="14">
    <source>
        <dbReference type="ARBA" id="ARBA00043674"/>
    </source>
</evidence>
<evidence type="ECO:0000313" key="27">
    <source>
        <dbReference type="Proteomes" id="UP001642483"/>
    </source>
</evidence>
<evidence type="ECO:0000256" key="19">
    <source>
        <dbReference type="ARBA" id="ARBA00043747"/>
    </source>
</evidence>
<evidence type="ECO:0000256" key="4">
    <source>
        <dbReference type="ARBA" id="ARBA00013040"/>
    </source>
</evidence>
<accession>A0ABP0GSS5</accession>
<evidence type="ECO:0000313" key="26">
    <source>
        <dbReference type="EMBL" id="CAK8694378.1"/>
    </source>
</evidence>
<comment type="subcellular location">
    <subcellularLocation>
        <location evidence="1">Cell membrane</location>
    </subcellularLocation>
</comment>
<keyword evidence="9" id="KW-0472">Membrane</keyword>
<comment type="catalytic activity">
    <reaction evidence="22">
        <text>1D-myo-inositol 2,3-bisphosphate + H2O = 1D-myo-inositol 2-phosphate + phosphate</text>
        <dbReference type="Rhea" id="RHEA:77139"/>
        <dbReference type="ChEBI" id="CHEBI:15377"/>
        <dbReference type="ChEBI" id="CHEBI:43474"/>
        <dbReference type="ChEBI" id="CHEBI:84142"/>
        <dbReference type="ChEBI" id="CHEBI:195538"/>
    </reaction>
    <physiologicalReaction direction="left-to-right" evidence="22">
        <dbReference type="Rhea" id="RHEA:77140"/>
    </physiologicalReaction>
</comment>
<evidence type="ECO:0000256" key="6">
    <source>
        <dbReference type="ARBA" id="ARBA00022475"/>
    </source>
</evidence>
<evidence type="ECO:0000256" key="10">
    <source>
        <dbReference type="ARBA" id="ARBA00023180"/>
    </source>
</evidence>
<reference evidence="26 27" key="1">
    <citation type="submission" date="2024-02" db="EMBL/GenBank/DDBJ databases">
        <authorList>
            <person name="Daric V."/>
            <person name="Darras S."/>
        </authorList>
    </citation>
    <scope>NUCLEOTIDE SEQUENCE [LARGE SCALE GENOMIC DNA]</scope>
</reference>
<comment type="catalytic activity">
    <reaction evidence="19">
        <text>1D-myo-inositol 1,2,6-trisphosphate + H2O = 1D-myo-inositol 1,2-bisphosphate + phosphate</text>
        <dbReference type="Rhea" id="RHEA:77131"/>
        <dbReference type="ChEBI" id="CHEBI:15377"/>
        <dbReference type="ChEBI" id="CHEBI:43474"/>
        <dbReference type="ChEBI" id="CHEBI:195537"/>
        <dbReference type="ChEBI" id="CHEBI:195539"/>
        <dbReference type="EC" id="3.1.3.62"/>
    </reaction>
    <physiologicalReaction direction="left-to-right" evidence="19">
        <dbReference type="Rhea" id="RHEA:77132"/>
    </physiologicalReaction>
</comment>
<keyword evidence="8" id="KW-0378">Hydrolase</keyword>
<dbReference type="EC" id="3.1.3.62" evidence="4"/>
<comment type="catalytic activity">
    <reaction evidence="14">
        <text>1D-myo-inositol 1,2-bisphosphate + H2O = 1D-myo-inositol 2-phosphate + phosphate</text>
        <dbReference type="Rhea" id="RHEA:77135"/>
        <dbReference type="ChEBI" id="CHEBI:15377"/>
        <dbReference type="ChEBI" id="CHEBI:43474"/>
        <dbReference type="ChEBI" id="CHEBI:84142"/>
        <dbReference type="ChEBI" id="CHEBI:195539"/>
        <dbReference type="EC" id="3.1.3.62"/>
    </reaction>
    <physiologicalReaction direction="left-to-right" evidence="14">
        <dbReference type="Rhea" id="RHEA:77136"/>
    </physiologicalReaction>
</comment>
<feature type="signal peptide" evidence="25">
    <location>
        <begin position="1"/>
        <end position="25"/>
    </location>
</feature>
<evidence type="ECO:0000256" key="12">
    <source>
        <dbReference type="ARBA" id="ARBA00043668"/>
    </source>
</evidence>
<dbReference type="Pfam" id="PF00328">
    <property type="entry name" value="His_Phos_2"/>
    <property type="match status" value="1"/>
</dbReference>
<proteinExistence type="inferred from homology"/>
<dbReference type="EMBL" id="CAWYQH010000141">
    <property type="protein sequence ID" value="CAK8694378.1"/>
    <property type="molecule type" value="Genomic_DNA"/>
</dbReference>
<evidence type="ECO:0000256" key="2">
    <source>
        <dbReference type="ARBA" id="ARBA00008422"/>
    </source>
</evidence>
<evidence type="ECO:0000256" key="5">
    <source>
        <dbReference type="ARBA" id="ARBA00018097"/>
    </source>
</evidence>
<feature type="chain" id="PRO_5046615945" description="Multiple inositol polyphosphate phosphatase 1" evidence="25">
    <location>
        <begin position="26"/>
        <end position="475"/>
    </location>
</feature>
<evidence type="ECO:0000256" key="11">
    <source>
        <dbReference type="ARBA" id="ARBA00031642"/>
    </source>
</evidence>
<comment type="catalytic activity">
    <reaction evidence="21">
        <text>1D-myo-inositol 1,3,4,5,6-pentakisphosphate + H2O = 1D-myo-inositol 1,4,5,6-tetrakisphosphate + phosphate</text>
        <dbReference type="Rhea" id="RHEA:77143"/>
        <dbReference type="ChEBI" id="CHEBI:15377"/>
        <dbReference type="ChEBI" id="CHEBI:43474"/>
        <dbReference type="ChEBI" id="CHEBI:57627"/>
        <dbReference type="ChEBI" id="CHEBI:57733"/>
    </reaction>
    <physiologicalReaction direction="left-to-right" evidence="21">
        <dbReference type="Rhea" id="RHEA:77144"/>
    </physiologicalReaction>
</comment>
<dbReference type="PANTHER" id="PTHR20963">
    <property type="entry name" value="MULTIPLE INOSITOL POLYPHOSPHATE PHOSPHATASE-RELATED"/>
    <property type="match status" value="1"/>
</dbReference>
<name>A0ABP0GSS5_CLALP</name>
<comment type="caution">
    <text evidence="26">The sequence shown here is derived from an EMBL/GenBank/DDBJ whole genome shotgun (WGS) entry which is preliminary data.</text>
</comment>
<evidence type="ECO:0000256" key="21">
    <source>
        <dbReference type="ARBA" id="ARBA00043762"/>
    </source>
</evidence>
<evidence type="ECO:0000256" key="20">
    <source>
        <dbReference type="ARBA" id="ARBA00043757"/>
    </source>
</evidence>
<evidence type="ECO:0000256" key="13">
    <source>
        <dbReference type="ARBA" id="ARBA00043671"/>
    </source>
</evidence>
<evidence type="ECO:0000256" key="3">
    <source>
        <dbReference type="ARBA" id="ARBA00012976"/>
    </source>
</evidence>
<comment type="catalytic activity">
    <reaction evidence="20">
        <text>1D-myo-inositol 1,2,3,5,6-pentakisphosphate + H2O = 1D-myo-inositol 1,2,3,6-tetrakisphosphate + phosphate</text>
        <dbReference type="Rhea" id="RHEA:77111"/>
        <dbReference type="ChEBI" id="CHEBI:15377"/>
        <dbReference type="ChEBI" id="CHEBI:43474"/>
        <dbReference type="ChEBI" id="CHEBI:58747"/>
        <dbReference type="ChEBI" id="CHEBI:195534"/>
    </reaction>
    <physiologicalReaction direction="left-to-right" evidence="20">
        <dbReference type="Rhea" id="RHEA:77112"/>
    </physiologicalReaction>
</comment>
<dbReference type="InterPro" id="IPR016274">
    <property type="entry name" value="Histidine_acid_Pase_euk"/>
</dbReference>
<evidence type="ECO:0000256" key="23">
    <source>
        <dbReference type="ARBA" id="ARBA00043829"/>
    </source>
</evidence>
<evidence type="ECO:0000256" key="16">
    <source>
        <dbReference type="ARBA" id="ARBA00043733"/>
    </source>
</evidence>
<comment type="catalytic activity">
    <reaction evidence="13">
        <text>1D-myo-inositol 1,2,4,5,6-pentakisphosphate + H2O = 1D-myo-inositol 1,2,5,6-tetrakisphosphate + phosphate</text>
        <dbReference type="Rhea" id="RHEA:77115"/>
        <dbReference type="ChEBI" id="CHEBI:15377"/>
        <dbReference type="ChEBI" id="CHEBI:43474"/>
        <dbReference type="ChEBI" id="CHEBI:57798"/>
        <dbReference type="ChEBI" id="CHEBI:195535"/>
        <dbReference type="EC" id="3.1.3.62"/>
    </reaction>
    <physiologicalReaction direction="left-to-right" evidence="13">
        <dbReference type="Rhea" id="RHEA:77116"/>
    </physiologicalReaction>
</comment>
<dbReference type="EC" id="3.1.3.80" evidence="3"/>
<comment type="catalytic activity">
    <reaction evidence="12">
        <text>1D-myo-inositol 1,2,5,6-tetrakisphosphate + H2O = 1D-myo-inositol 1,2,6-trisphosphate + phosphate</text>
        <dbReference type="Rhea" id="RHEA:77119"/>
        <dbReference type="ChEBI" id="CHEBI:15377"/>
        <dbReference type="ChEBI" id="CHEBI:43474"/>
        <dbReference type="ChEBI" id="CHEBI:195535"/>
        <dbReference type="ChEBI" id="CHEBI:195537"/>
        <dbReference type="EC" id="3.1.3.62"/>
    </reaction>
    <physiologicalReaction direction="left-to-right" evidence="12">
        <dbReference type="Rhea" id="RHEA:77120"/>
    </physiologicalReaction>
</comment>